<dbReference type="Pfam" id="PF11303">
    <property type="entry name" value="DUF3105"/>
    <property type="match status" value="1"/>
</dbReference>
<keyword evidence="2" id="KW-1133">Transmembrane helix</keyword>
<gene>
    <name evidence="3" type="ORF">ACIB24_15140</name>
</gene>
<keyword evidence="2" id="KW-0812">Transmembrane</keyword>
<comment type="caution">
    <text evidence="3">The sequence shown here is derived from an EMBL/GenBank/DDBJ whole genome shotgun (WGS) entry which is preliminary data.</text>
</comment>
<accession>A0ABW8APV0</accession>
<reference evidence="3 4" key="1">
    <citation type="submission" date="2024-10" db="EMBL/GenBank/DDBJ databases">
        <title>The Natural Products Discovery Center: Release of the First 8490 Sequenced Strains for Exploring Actinobacteria Biosynthetic Diversity.</title>
        <authorList>
            <person name="Kalkreuter E."/>
            <person name="Kautsar S.A."/>
            <person name="Yang D."/>
            <person name="Bader C.D."/>
            <person name="Teijaro C.N."/>
            <person name="Fluegel L."/>
            <person name="Davis C.M."/>
            <person name="Simpson J.R."/>
            <person name="Lauterbach L."/>
            <person name="Steele A.D."/>
            <person name="Gui C."/>
            <person name="Meng S."/>
            <person name="Li G."/>
            <person name="Viehrig K."/>
            <person name="Ye F."/>
            <person name="Su P."/>
            <person name="Kiefer A.F."/>
            <person name="Nichols A."/>
            <person name="Cepeda A.J."/>
            <person name="Yan W."/>
            <person name="Fan B."/>
            <person name="Jiang Y."/>
            <person name="Adhikari A."/>
            <person name="Zheng C.-J."/>
            <person name="Schuster L."/>
            <person name="Cowan T.M."/>
            <person name="Smanski M.J."/>
            <person name="Chevrette M.G."/>
            <person name="De Carvalho L.P.S."/>
            <person name="Shen B."/>
        </authorList>
    </citation>
    <scope>NUCLEOTIDE SEQUENCE [LARGE SCALE GENOMIC DNA]</scope>
    <source>
        <strain evidence="3 4">NPDC049639</strain>
    </source>
</reference>
<dbReference type="RefSeq" id="WP_398281983.1">
    <property type="nucleotide sequence ID" value="NZ_JBITLV010000005.1"/>
</dbReference>
<protein>
    <submittedName>
        <fullName evidence="3">DUF3105 domain-containing protein</fullName>
    </submittedName>
</protein>
<evidence type="ECO:0000256" key="1">
    <source>
        <dbReference type="SAM" id="MobiDB-lite"/>
    </source>
</evidence>
<organism evidence="3 4">
    <name type="scientific">Spongisporangium articulatum</name>
    <dbReference type="NCBI Taxonomy" id="3362603"/>
    <lineage>
        <taxon>Bacteria</taxon>
        <taxon>Bacillati</taxon>
        <taxon>Actinomycetota</taxon>
        <taxon>Actinomycetes</taxon>
        <taxon>Kineosporiales</taxon>
        <taxon>Kineosporiaceae</taxon>
        <taxon>Spongisporangium</taxon>
    </lineage>
</organism>
<proteinExistence type="predicted"/>
<keyword evidence="2" id="KW-0472">Membrane</keyword>
<name>A0ABW8APV0_9ACTN</name>
<evidence type="ECO:0000313" key="4">
    <source>
        <dbReference type="Proteomes" id="UP001612915"/>
    </source>
</evidence>
<dbReference type="Proteomes" id="UP001612915">
    <property type="component" value="Unassembled WGS sequence"/>
</dbReference>
<dbReference type="InterPro" id="IPR021454">
    <property type="entry name" value="DUF3105"/>
</dbReference>
<feature type="compositionally biased region" description="Polar residues" evidence="1">
    <location>
        <begin position="72"/>
        <end position="93"/>
    </location>
</feature>
<dbReference type="EMBL" id="JBITLV010000005">
    <property type="protein sequence ID" value="MFI7588403.1"/>
    <property type="molecule type" value="Genomic_DNA"/>
</dbReference>
<sequence length="234" mass="24886">MGKKEAADRKARLEQIRREQQAVERRRTLLVLGTAGVLVLVLVGAVFVVIRNQIAASDITKVGLTAAAANCSAPTSDPTSGSGNHVGVGTNQPNVTSVKYSTVPPTSGEHFASPEVPARAFYDTTDRPAVETLVHNQEHGYTVLWYDPSVTAAQKAELEKIATLARKPKVAGDKFIVAPLDTTRGSLPDGKKIALAHWGAKQGHRQICAGVSGTVVQDFVKKYPSTDAPEPNGQ</sequence>
<feature type="region of interest" description="Disordered" evidence="1">
    <location>
        <begin position="71"/>
        <end position="93"/>
    </location>
</feature>
<keyword evidence="4" id="KW-1185">Reference proteome</keyword>
<evidence type="ECO:0000313" key="3">
    <source>
        <dbReference type="EMBL" id="MFI7588403.1"/>
    </source>
</evidence>
<evidence type="ECO:0000256" key="2">
    <source>
        <dbReference type="SAM" id="Phobius"/>
    </source>
</evidence>
<feature type="transmembrane region" description="Helical" evidence="2">
    <location>
        <begin position="28"/>
        <end position="50"/>
    </location>
</feature>